<keyword evidence="1" id="KW-0472">Membrane</keyword>
<keyword evidence="3" id="KW-1185">Reference proteome</keyword>
<feature type="transmembrane region" description="Helical" evidence="1">
    <location>
        <begin position="52"/>
        <end position="72"/>
    </location>
</feature>
<protein>
    <recommendedName>
        <fullName evidence="4">Iron transporter</fullName>
    </recommendedName>
</protein>
<evidence type="ECO:0000256" key="1">
    <source>
        <dbReference type="SAM" id="Phobius"/>
    </source>
</evidence>
<accession>A0A1H8TCY9</accession>
<dbReference type="OrthoDB" id="1684279at2"/>
<gene>
    <name evidence="2" type="ORF">SAMN04488052_10487</name>
</gene>
<feature type="transmembrane region" description="Helical" evidence="1">
    <location>
        <begin position="79"/>
        <end position="103"/>
    </location>
</feature>
<dbReference type="AlphaFoldDB" id="A0A1H8TCY9"/>
<dbReference type="STRING" id="406100.SAMN04488052_10487"/>
<evidence type="ECO:0000313" key="3">
    <source>
        <dbReference type="Proteomes" id="UP000199657"/>
    </source>
</evidence>
<dbReference type="EMBL" id="FOEG01000004">
    <property type="protein sequence ID" value="SEO89009.1"/>
    <property type="molecule type" value="Genomic_DNA"/>
</dbReference>
<keyword evidence="1" id="KW-1133">Transmembrane helix</keyword>
<name>A0A1H8TCY9_9GAMM</name>
<proteinExistence type="predicted"/>
<dbReference type="Proteomes" id="UP000199657">
    <property type="component" value="Unassembled WGS sequence"/>
</dbReference>
<evidence type="ECO:0008006" key="4">
    <source>
        <dbReference type="Google" id="ProtNLM"/>
    </source>
</evidence>
<organism evidence="2 3">
    <name type="scientific">Aquisalimonas asiatica</name>
    <dbReference type="NCBI Taxonomy" id="406100"/>
    <lineage>
        <taxon>Bacteria</taxon>
        <taxon>Pseudomonadati</taxon>
        <taxon>Pseudomonadota</taxon>
        <taxon>Gammaproteobacteria</taxon>
        <taxon>Chromatiales</taxon>
        <taxon>Ectothiorhodospiraceae</taxon>
        <taxon>Aquisalimonas</taxon>
    </lineage>
</organism>
<sequence length="107" mass="10697">MASDRKQPSRVPVTRAMAIVARVAVAVLGGYLLAVSFATAMVNGLTLPRAEAVDLAISLSFLPYAGAVLWAFAARTPAIAAVGILVPVALLVLVQVGASALAAGGAV</sequence>
<reference evidence="2 3" key="1">
    <citation type="submission" date="2016-10" db="EMBL/GenBank/DDBJ databases">
        <authorList>
            <person name="de Groot N.N."/>
        </authorList>
    </citation>
    <scope>NUCLEOTIDE SEQUENCE [LARGE SCALE GENOMIC DNA]</scope>
    <source>
        <strain evidence="2 3">CGMCC 1.6291</strain>
    </source>
</reference>
<keyword evidence="1" id="KW-0812">Transmembrane</keyword>
<feature type="transmembrane region" description="Helical" evidence="1">
    <location>
        <begin position="20"/>
        <end position="40"/>
    </location>
</feature>
<evidence type="ECO:0000313" key="2">
    <source>
        <dbReference type="EMBL" id="SEO89009.1"/>
    </source>
</evidence>
<dbReference type="RefSeq" id="WP_091643213.1">
    <property type="nucleotide sequence ID" value="NZ_FOEG01000004.1"/>
</dbReference>